<keyword evidence="2" id="KW-0808">Transferase</keyword>
<feature type="domain" description="Methyltransferase type 11" evidence="4">
    <location>
        <begin position="46"/>
        <end position="138"/>
    </location>
</feature>
<dbReference type="Proteomes" id="UP000001431">
    <property type="component" value="Chromosome"/>
</dbReference>
<evidence type="ECO:0000259" key="4">
    <source>
        <dbReference type="Pfam" id="PF08241"/>
    </source>
</evidence>
<dbReference type="CDD" id="cd02440">
    <property type="entry name" value="AdoMet_MTases"/>
    <property type="match status" value="1"/>
</dbReference>
<protein>
    <submittedName>
        <fullName evidence="5">Methyltransferase type 11</fullName>
    </submittedName>
</protein>
<dbReference type="PANTHER" id="PTHR43464">
    <property type="entry name" value="METHYLTRANSFERASE"/>
    <property type="match status" value="1"/>
</dbReference>
<proteinExistence type="predicted"/>
<dbReference type="InterPro" id="IPR013216">
    <property type="entry name" value="Methyltransf_11"/>
</dbReference>
<keyword evidence="6" id="KW-1185">Reference proteome</keyword>
<dbReference type="Pfam" id="PF08241">
    <property type="entry name" value="Methyltransf_11"/>
    <property type="match status" value="1"/>
</dbReference>
<organism evidence="5 6">
    <name type="scientific">Pyrobaculum calidifontis (strain DSM 21063 / JCM 11548 / VA1)</name>
    <dbReference type="NCBI Taxonomy" id="410359"/>
    <lineage>
        <taxon>Archaea</taxon>
        <taxon>Thermoproteota</taxon>
        <taxon>Thermoprotei</taxon>
        <taxon>Thermoproteales</taxon>
        <taxon>Thermoproteaceae</taxon>
        <taxon>Pyrobaculum</taxon>
    </lineage>
</organism>
<dbReference type="GO" id="GO:0008757">
    <property type="term" value="F:S-adenosylmethionine-dependent methyltransferase activity"/>
    <property type="evidence" value="ECO:0007669"/>
    <property type="project" value="InterPro"/>
</dbReference>
<dbReference type="HOGENOM" id="CLU_136007_0_0_2"/>
<dbReference type="InterPro" id="IPR029063">
    <property type="entry name" value="SAM-dependent_MTases_sf"/>
</dbReference>
<dbReference type="KEGG" id="pcl:Pcal_1941"/>
<dbReference type="GO" id="GO:0032259">
    <property type="term" value="P:methylation"/>
    <property type="evidence" value="ECO:0007669"/>
    <property type="project" value="UniProtKB-KW"/>
</dbReference>
<dbReference type="PANTHER" id="PTHR43464:SF19">
    <property type="entry name" value="UBIQUINONE BIOSYNTHESIS O-METHYLTRANSFERASE, MITOCHONDRIAL"/>
    <property type="match status" value="1"/>
</dbReference>
<keyword evidence="3" id="KW-0949">S-adenosyl-L-methionine</keyword>
<sequence length="194" mass="21746">MAGLYVAPGSGDASGGIRVKKLSLGGGVIEEVFRDLDRYDLGDSVLDVGTGFGVLLEYLVRRGVGRIVTVDVDPSALGAAKRRFRDLVEVGVLRAVFGRAEELPFGNGEFHSVVSLMALHHFSDVEAALREAQRVARRLVLFYDWTEAAAMRYNPHSPEELRARREEALRAAERLGYRWEMHELWYKLEKRKTA</sequence>
<name>A3MXJ0_PYRCJ</name>
<dbReference type="SUPFAM" id="SSF53335">
    <property type="entry name" value="S-adenosyl-L-methionine-dependent methyltransferases"/>
    <property type="match status" value="1"/>
</dbReference>
<dbReference type="Gene3D" id="3.40.50.150">
    <property type="entry name" value="Vaccinia Virus protein VP39"/>
    <property type="match status" value="1"/>
</dbReference>
<dbReference type="EMBL" id="CP000561">
    <property type="protein sequence ID" value="ABO09357.1"/>
    <property type="molecule type" value="Genomic_DNA"/>
</dbReference>
<accession>A3MXJ0</accession>
<evidence type="ECO:0000256" key="3">
    <source>
        <dbReference type="ARBA" id="ARBA00022691"/>
    </source>
</evidence>
<evidence type="ECO:0000256" key="2">
    <source>
        <dbReference type="ARBA" id="ARBA00022679"/>
    </source>
</evidence>
<dbReference type="eggNOG" id="arCOG05319">
    <property type="taxonomic scope" value="Archaea"/>
</dbReference>
<dbReference type="AlphaFoldDB" id="A3MXJ0"/>
<evidence type="ECO:0000256" key="1">
    <source>
        <dbReference type="ARBA" id="ARBA00022603"/>
    </source>
</evidence>
<evidence type="ECO:0000313" key="6">
    <source>
        <dbReference type="Proteomes" id="UP000001431"/>
    </source>
</evidence>
<reference evidence="5" key="1">
    <citation type="submission" date="2007-02" db="EMBL/GenBank/DDBJ databases">
        <title>Complete sequence of Pyrobaculum calidifontis JCM 11548.</title>
        <authorList>
            <consortium name="US DOE Joint Genome Institute"/>
            <person name="Copeland A."/>
            <person name="Lucas S."/>
            <person name="Lapidus A."/>
            <person name="Barry K."/>
            <person name="Glavina del Rio T."/>
            <person name="Dalin E."/>
            <person name="Tice H."/>
            <person name="Pitluck S."/>
            <person name="Chain P."/>
            <person name="Malfatti S."/>
            <person name="Shin M."/>
            <person name="Vergez L."/>
            <person name="Schmutz J."/>
            <person name="Larimer F."/>
            <person name="Land M."/>
            <person name="Hauser L."/>
            <person name="Kyrpides N."/>
            <person name="Mikhailova N."/>
            <person name="Cozen A.E."/>
            <person name="Fitz-Gibbon S.T."/>
            <person name="House C.H."/>
            <person name="Saltikov C."/>
            <person name="Lowe T.M."/>
            <person name="Richardson P."/>
        </authorList>
    </citation>
    <scope>NUCLEOTIDE SEQUENCE [LARGE SCALE GENOMIC DNA]</scope>
    <source>
        <strain evidence="5">JCM 11548</strain>
    </source>
</reference>
<dbReference type="STRING" id="410359.Pcal_1941"/>
<gene>
    <name evidence="5" type="ordered locus">Pcal_1941</name>
</gene>
<evidence type="ECO:0000313" key="5">
    <source>
        <dbReference type="EMBL" id="ABO09357.1"/>
    </source>
</evidence>
<keyword evidence="1 5" id="KW-0489">Methyltransferase</keyword>